<dbReference type="PANTHER" id="PTHR43309:SF5">
    <property type="entry name" value="5-OXOPROLINASE SUBUNIT C"/>
    <property type="match status" value="1"/>
</dbReference>
<keyword evidence="6" id="KW-1185">Reference proteome</keyword>
<dbReference type="RefSeq" id="WP_070746052.1">
    <property type="nucleotide sequence ID" value="NZ_MDZA01000412.1"/>
</dbReference>
<comment type="caution">
    <text evidence="5">The sequence shown here is derived from an EMBL/GenBank/DDBJ whole genome shotgun (WGS) entry which is preliminary data.</text>
</comment>
<dbReference type="SUPFAM" id="SSF50891">
    <property type="entry name" value="Cyclophilin-like"/>
    <property type="match status" value="1"/>
</dbReference>
<proteinExistence type="predicted"/>
<keyword evidence="3" id="KW-0067">ATP-binding</keyword>
<dbReference type="Pfam" id="PF02626">
    <property type="entry name" value="CT_A_B"/>
    <property type="match status" value="1"/>
</dbReference>
<dbReference type="NCBIfam" id="TIGR00724">
    <property type="entry name" value="urea_amlyse_rel"/>
    <property type="match status" value="1"/>
</dbReference>
<dbReference type="InterPro" id="IPR029000">
    <property type="entry name" value="Cyclophilin-like_dom_sf"/>
</dbReference>
<gene>
    <name evidence="5" type="ORF">BEN49_12010</name>
</gene>
<dbReference type="GO" id="GO:0005524">
    <property type="term" value="F:ATP binding"/>
    <property type="evidence" value="ECO:0007669"/>
    <property type="project" value="UniProtKB-KW"/>
</dbReference>
<evidence type="ECO:0000313" key="6">
    <source>
        <dbReference type="Proteomes" id="UP000177506"/>
    </source>
</evidence>
<dbReference type="InterPro" id="IPR003778">
    <property type="entry name" value="CT_A_B"/>
</dbReference>
<keyword evidence="1" id="KW-0547">Nucleotide-binding</keyword>
<dbReference type="AlphaFoldDB" id="A0A1G1SYP4"/>
<evidence type="ECO:0000313" key="5">
    <source>
        <dbReference type="EMBL" id="OGX83748.1"/>
    </source>
</evidence>
<dbReference type="Gene3D" id="2.40.100.10">
    <property type="entry name" value="Cyclophilin-like"/>
    <property type="match status" value="1"/>
</dbReference>
<keyword evidence="2" id="KW-0378">Hydrolase</keyword>
<accession>A0A1G1SYP4</accession>
<name>A0A1G1SYP4_9BACT</name>
<dbReference type="InterPro" id="IPR052708">
    <property type="entry name" value="PxpC"/>
</dbReference>
<dbReference type="Proteomes" id="UP000177506">
    <property type="component" value="Unassembled WGS sequence"/>
</dbReference>
<evidence type="ECO:0000256" key="2">
    <source>
        <dbReference type="ARBA" id="ARBA00022801"/>
    </source>
</evidence>
<dbReference type="EMBL" id="MDZA01000412">
    <property type="protein sequence ID" value="OGX83748.1"/>
    <property type="molecule type" value="Genomic_DNA"/>
</dbReference>
<reference evidence="5 6" key="1">
    <citation type="submission" date="2016-08" db="EMBL/GenBank/DDBJ databases">
        <title>Hymenobacter coccineus sp. nov., Hymenobacter lapidarius sp. nov. and Hymenobacter glacialis sp. nov., isolated from Antarctic soil.</title>
        <authorList>
            <person name="Sedlacek I."/>
            <person name="Kralova S."/>
            <person name="Kyrova K."/>
            <person name="Maslanova I."/>
            <person name="Stankova E."/>
            <person name="Vrbovska V."/>
            <person name="Nemec M."/>
            <person name="Bartak M."/>
            <person name="Svec P."/>
            <person name="Busse H.-J."/>
            <person name="Pantucek R."/>
        </authorList>
    </citation>
    <scope>NUCLEOTIDE SEQUENCE [LARGE SCALE GENOMIC DNA]</scope>
    <source>
        <strain evidence="5 6">CCM 8649</strain>
    </source>
</reference>
<dbReference type="GO" id="GO:0016787">
    <property type="term" value="F:hydrolase activity"/>
    <property type="evidence" value="ECO:0007669"/>
    <property type="project" value="UniProtKB-KW"/>
</dbReference>
<evidence type="ECO:0000256" key="3">
    <source>
        <dbReference type="ARBA" id="ARBA00022840"/>
    </source>
</evidence>
<dbReference type="OrthoDB" id="9782422at2"/>
<organism evidence="5 6">
    <name type="scientific">Hymenobacter coccineus</name>
    <dbReference type="NCBI Taxonomy" id="1908235"/>
    <lineage>
        <taxon>Bacteria</taxon>
        <taxon>Pseudomonadati</taxon>
        <taxon>Bacteroidota</taxon>
        <taxon>Cytophagia</taxon>
        <taxon>Cytophagales</taxon>
        <taxon>Hymenobacteraceae</taxon>
        <taxon>Hymenobacter</taxon>
    </lineage>
</organism>
<protein>
    <submittedName>
        <fullName evidence="5">KipI antagonist</fullName>
    </submittedName>
</protein>
<evidence type="ECO:0000259" key="4">
    <source>
        <dbReference type="SMART" id="SM00797"/>
    </source>
</evidence>
<dbReference type="PANTHER" id="PTHR43309">
    <property type="entry name" value="5-OXOPROLINASE SUBUNIT C"/>
    <property type="match status" value="1"/>
</dbReference>
<feature type="domain" description="Carboxyltransferase" evidence="4">
    <location>
        <begin position="24"/>
        <end position="319"/>
    </location>
</feature>
<evidence type="ECO:0000256" key="1">
    <source>
        <dbReference type="ARBA" id="ARBA00022741"/>
    </source>
</evidence>
<dbReference type="SMART" id="SM00797">
    <property type="entry name" value="AHS2"/>
    <property type="match status" value="1"/>
</dbReference>
<sequence>MSLSVLHPGLLTTVQDLGRPGYQQAGVPVGGALDAVALRVANLLVGNDESAAGLEITLRGPCLRFDAGGLFALTGADLSPTLNGQPLQLHRPTWAPVGAELAFGAPRAGCRAYLAVAGGVAVAPVLGSRATYLRAGLGGWHGRALRTGDELPIGAPLPLGQRIIAELAKNQSSIAQARWTPGPQLCPAPRHRPVIRAVQGPEYGQFAVASQRAFWEQPFVVTAAADRMGYRLQGPALARLTDSELLSSAVTHGTVQVPPGGQPIVLLADRQTTGGYPRLAQVITADFGALAQAAPGQVLRFQEVSLDEAQALYLAQERAVRALQRGIQLRFA</sequence>